<accession>A0AA96WIB6</accession>
<dbReference type="AlphaFoldDB" id="A0AA96WIB6"/>
<dbReference type="Gene3D" id="1.20.1220.20">
    <property type="entry name" value="Uncharcterised protein PF01724"/>
    <property type="match status" value="1"/>
</dbReference>
<evidence type="ECO:0000313" key="1">
    <source>
        <dbReference type="EMBL" id="WNZ25669.1"/>
    </source>
</evidence>
<dbReference type="InterPro" id="IPR002636">
    <property type="entry name" value="DUF29"/>
</dbReference>
<dbReference type="Pfam" id="PF01724">
    <property type="entry name" value="DUF29"/>
    <property type="match status" value="1"/>
</dbReference>
<dbReference type="PANTHER" id="PTHR34235:SF4">
    <property type="entry name" value="SLR0291 PROTEIN"/>
    <property type="match status" value="1"/>
</dbReference>
<dbReference type="RefSeq" id="WP_316431831.1">
    <property type="nucleotide sequence ID" value="NZ_CP053586.1"/>
</dbReference>
<organism evidence="1">
    <name type="scientific">Leptolyngbya sp. NK1-12</name>
    <dbReference type="NCBI Taxonomy" id="2547451"/>
    <lineage>
        <taxon>Bacteria</taxon>
        <taxon>Bacillati</taxon>
        <taxon>Cyanobacteriota</taxon>
        <taxon>Cyanophyceae</taxon>
        <taxon>Leptolyngbyales</taxon>
        <taxon>Leptolyngbyaceae</taxon>
        <taxon>Leptolyngbya group</taxon>
        <taxon>Leptolyngbya</taxon>
    </lineage>
</organism>
<dbReference type="EMBL" id="CP053586">
    <property type="protein sequence ID" value="WNZ25669.1"/>
    <property type="molecule type" value="Genomic_DNA"/>
</dbReference>
<proteinExistence type="predicted"/>
<dbReference type="PANTHER" id="PTHR34235">
    <property type="entry name" value="SLR1203 PROTEIN-RELATED"/>
    <property type="match status" value="1"/>
</dbReference>
<sequence>MTSHNTDFHAWTQEQAKLLRTGQFHKLDLENLAEEIESLGRQERRELRNRLSVLVGHLLKWQFQPTGQGASWRATIKAQRREINRLIQENPSLKPYLTEAVADSYDEALALAIRETGLEQFPELCPYSVAQITDEEFLP</sequence>
<name>A0AA96WIB6_9CYAN</name>
<gene>
    <name evidence="1" type="ORF">HJG54_24415</name>
</gene>
<protein>
    <submittedName>
        <fullName evidence="1">DUF29 domain-containing protein</fullName>
    </submittedName>
</protein>
<reference evidence="1" key="1">
    <citation type="submission" date="2020-05" db="EMBL/GenBank/DDBJ databases">
        <authorList>
            <person name="Zhu T."/>
            <person name="Keshari N."/>
            <person name="Lu X."/>
        </authorList>
    </citation>
    <scope>NUCLEOTIDE SEQUENCE</scope>
    <source>
        <strain evidence="1">NK1-12</strain>
    </source>
</reference>